<dbReference type="SFLD" id="SFLDS00019">
    <property type="entry name" value="Glutathione_Transferase_(cytos"/>
    <property type="match status" value="1"/>
</dbReference>
<keyword evidence="4" id="KW-1185">Reference proteome</keyword>
<dbReference type="SFLD" id="SFLDG00358">
    <property type="entry name" value="Main_(cytGST)"/>
    <property type="match status" value="1"/>
</dbReference>
<dbReference type="Pfam" id="PF02798">
    <property type="entry name" value="GST_N"/>
    <property type="match status" value="1"/>
</dbReference>
<dbReference type="PROSITE" id="PS50404">
    <property type="entry name" value="GST_NTER"/>
    <property type="match status" value="1"/>
</dbReference>
<evidence type="ECO:0000313" key="4">
    <source>
        <dbReference type="Proteomes" id="UP001231915"/>
    </source>
</evidence>
<dbReference type="InterPro" id="IPR040079">
    <property type="entry name" value="Glutathione_S-Trfase"/>
</dbReference>
<reference evidence="3 4" key="1">
    <citation type="submission" date="2023-05" db="EMBL/GenBank/DDBJ databases">
        <title>Pseudoalteromonas ardens sp. nov., Pseudoalteromonas obscura sp. nov., and Pseudoalteromonas umbrosa sp. nov., isolated from the coral Montipora capitata.</title>
        <authorList>
            <person name="Thomas E.M."/>
            <person name="Smith E.M."/>
            <person name="Papke E."/>
            <person name="Shlafstein M.D."/>
            <person name="Oline D.K."/>
            <person name="Videau P."/>
            <person name="Saw J.H."/>
            <person name="Strangman W.K."/>
            <person name="Ushijima B."/>
        </authorList>
    </citation>
    <scope>NUCLEOTIDE SEQUENCE [LARGE SCALE GENOMIC DNA]</scope>
    <source>
        <strain evidence="3 4">P94</strain>
    </source>
</reference>
<gene>
    <name evidence="3" type="ORF">QNM18_10030</name>
</gene>
<organism evidence="3 4">
    <name type="scientific">Pseudoalteromonas obscura</name>
    <dbReference type="NCBI Taxonomy" id="3048491"/>
    <lineage>
        <taxon>Bacteria</taxon>
        <taxon>Pseudomonadati</taxon>
        <taxon>Pseudomonadota</taxon>
        <taxon>Gammaproteobacteria</taxon>
        <taxon>Alteromonadales</taxon>
        <taxon>Pseudoalteromonadaceae</taxon>
        <taxon>Pseudoalteromonas</taxon>
    </lineage>
</organism>
<feature type="domain" description="GST C-terminal" evidence="2">
    <location>
        <begin position="78"/>
        <end position="203"/>
    </location>
</feature>
<dbReference type="InterPro" id="IPR010987">
    <property type="entry name" value="Glutathione-S-Trfase_C-like"/>
</dbReference>
<comment type="caution">
    <text evidence="3">The sequence shown here is derived from an EMBL/GenBank/DDBJ whole genome shotgun (WGS) entry which is preliminary data.</text>
</comment>
<dbReference type="PANTHER" id="PTHR44051">
    <property type="entry name" value="GLUTATHIONE S-TRANSFERASE-RELATED"/>
    <property type="match status" value="1"/>
</dbReference>
<dbReference type="Gene3D" id="3.40.30.10">
    <property type="entry name" value="Glutaredoxin"/>
    <property type="match status" value="1"/>
</dbReference>
<dbReference type="SUPFAM" id="SSF47616">
    <property type="entry name" value="GST C-terminal domain-like"/>
    <property type="match status" value="1"/>
</dbReference>
<dbReference type="Proteomes" id="UP001231915">
    <property type="component" value="Unassembled WGS sequence"/>
</dbReference>
<dbReference type="PANTHER" id="PTHR44051:SF8">
    <property type="entry name" value="GLUTATHIONE S-TRANSFERASE GSTA"/>
    <property type="match status" value="1"/>
</dbReference>
<protein>
    <submittedName>
        <fullName evidence="3">Glutathione S-transferase family protein</fullName>
    </submittedName>
</protein>
<dbReference type="InterPro" id="IPR036282">
    <property type="entry name" value="Glutathione-S-Trfase_C_sf"/>
</dbReference>
<dbReference type="InterPro" id="IPR004045">
    <property type="entry name" value="Glutathione_S-Trfase_N"/>
</dbReference>
<dbReference type="SUPFAM" id="SSF52833">
    <property type="entry name" value="Thioredoxin-like"/>
    <property type="match status" value="1"/>
</dbReference>
<evidence type="ECO:0000259" key="2">
    <source>
        <dbReference type="PROSITE" id="PS50405"/>
    </source>
</evidence>
<dbReference type="RefSeq" id="WP_284137094.1">
    <property type="nucleotide sequence ID" value="NZ_JASJUT010000003.1"/>
</dbReference>
<accession>A0ABT7EK44</accession>
<evidence type="ECO:0000313" key="3">
    <source>
        <dbReference type="EMBL" id="MDK2595382.1"/>
    </source>
</evidence>
<dbReference type="PROSITE" id="PS50405">
    <property type="entry name" value="GST_CTER"/>
    <property type="match status" value="1"/>
</dbReference>
<dbReference type="EMBL" id="JASJUT010000003">
    <property type="protein sequence ID" value="MDK2595382.1"/>
    <property type="molecule type" value="Genomic_DNA"/>
</dbReference>
<name>A0ABT7EK44_9GAMM</name>
<dbReference type="Gene3D" id="1.20.1050.10">
    <property type="match status" value="1"/>
</dbReference>
<dbReference type="InterPro" id="IPR036249">
    <property type="entry name" value="Thioredoxin-like_sf"/>
</dbReference>
<dbReference type="CDD" id="cd03057">
    <property type="entry name" value="GST_N_Beta"/>
    <property type="match status" value="1"/>
</dbReference>
<feature type="domain" description="GST N-terminal" evidence="1">
    <location>
        <begin position="1"/>
        <end position="74"/>
    </location>
</feature>
<evidence type="ECO:0000259" key="1">
    <source>
        <dbReference type="PROSITE" id="PS50404"/>
    </source>
</evidence>
<sequence>MYTLYFMPGACSLAVQVVLRELKQKFTLINKLHTENFTAINPLGNVPALVTQDKVLTEGAAIMLHLIQSHPSSFWSSDPKEQQQTIEDLMLANATMHPAYGRLFFATHNIESVSEREHFLKKAAEQISLVWQSVGMRLESRAHLGPFLGGQQPSVADIFLTVYASWGAHFFVDIQIPDNVQQMLDRVRERDSFKAAVSAEQSN</sequence>
<proteinExistence type="predicted"/>